<name>A0A914L154_MELIC</name>
<evidence type="ECO:0000313" key="2">
    <source>
        <dbReference type="Proteomes" id="UP000887563"/>
    </source>
</evidence>
<dbReference type="AlphaFoldDB" id="A0A914L154"/>
<evidence type="ECO:0000256" key="1">
    <source>
        <dbReference type="SAM" id="SignalP"/>
    </source>
</evidence>
<keyword evidence="2" id="KW-1185">Reference proteome</keyword>
<feature type="signal peptide" evidence="1">
    <location>
        <begin position="1"/>
        <end position="25"/>
    </location>
</feature>
<proteinExistence type="predicted"/>
<accession>A0A914L154</accession>
<feature type="chain" id="PRO_5037226132" evidence="1">
    <location>
        <begin position="26"/>
        <end position="324"/>
    </location>
</feature>
<sequence length="324" mass="37923">MLDFSARRQFLCFIVLWVKMNGVRQENDSLEELVRQLKLSFLALDSENKNDEIKRNDNLENSIILSSQVNSNYFINNLSEIASEFLPEISISKNNCKENTVKRKIRRRKQRITNNPVNNFCEHAQPSNKPESLRQPDKFLIRFRNSRLLVEFIHGNFSDHSTRNVCGQHAHGYSQINANYAISRLTRRDLLRTENTLYSKPTSNLRWSEECICRKCISVPSLNISSTNPRHFVFESIGLTNTEAEMDCNLRILADLWDFDMIKEANMELYTLGRKELLDPTRKLNLKLFAWLEASTDTWVSKMNEIEEYQGLEGLIFEKNLFLN</sequence>
<dbReference type="WBParaSite" id="Minc3s00218g07812">
    <property type="protein sequence ID" value="Minc3s00218g07812"/>
    <property type="gene ID" value="Minc3s00218g07812"/>
</dbReference>
<evidence type="ECO:0000313" key="3">
    <source>
        <dbReference type="WBParaSite" id="Minc3s00218g07812"/>
    </source>
</evidence>
<keyword evidence="1" id="KW-0732">Signal</keyword>
<organism evidence="2 3">
    <name type="scientific">Meloidogyne incognita</name>
    <name type="common">Southern root-knot nematode worm</name>
    <name type="synonym">Oxyuris incognita</name>
    <dbReference type="NCBI Taxonomy" id="6306"/>
    <lineage>
        <taxon>Eukaryota</taxon>
        <taxon>Metazoa</taxon>
        <taxon>Ecdysozoa</taxon>
        <taxon>Nematoda</taxon>
        <taxon>Chromadorea</taxon>
        <taxon>Rhabditida</taxon>
        <taxon>Tylenchina</taxon>
        <taxon>Tylenchomorpha</taxon>
        <taxon>Tylenchoidea</taxon>
        <taxon>Meloidogynidae</taxon>
        <taxon>Meloidogyninae</taxon>
        <taxon>Meloidogyne</taxon>
        <taxon>Meloidogyne incognita group</taxon>
    </lineage>
</organism>
<reference evidence="3" key="1">
    <citation type="submission" date="2022-11" db="UniProtKB">
        <authorList>
            <consortium name="WormBaseParasite"/>
        </authorList>
    </citation>
    <scope>IDENTIFICATION</scope>
</reference>
<dbReference type="Proteomes" id="UP000887563">
    <property type="component" value="Unplaced"/>
</dbReference>
<protein>
    <submittedName>
        <fullName evidence="3">Uncharacterized protein</fullName>
    </submittedName>
</protein>